<dbReference type="AlphaFoldDB" id="A0AAD7S1K6"/>
<evidence type="ECO:0000313" key="1">
    <source>
        <dbReference type="EMBL" id="KAJ8394291.1"/>
    </source>
</evidence>
<evidence type="ECO:0000313" key="2">
    <source>
        <dbReference type="Proteomes" id="UP001221898"/>
    </source>
</evidence>
<reference evidence="1" key="1">
    <citation type="journal article" date="2023" name="Science">
        <title>Genome structures resolve the early diversification of teleost fishes.</title>
        <authorList>
            <person name="Parey E."/>
            <person name="Louis A."/>
            <person name="Montfort J."/>
            <person name="Bouchez O."/>
            <person name="Roques C."/>
            <person name="Iampietro C."/>
            <person name="Lluch J."/>
            <person name="Castinel A."/>
            <person name="Donnadieu C."/>
            <person name="Desvignes T."/>
            <person name="Floi Bucao C."/>
            <person name="Jouanno E."/>
            <person name="Wen M."/>
            <person name="Mejri S."/>
            <person name="Dirks R."/>
            <person name="Jansen H."/>
            <person name="Henkel C."/>
            <person name="Chen W.J."/>
            <person name="Zahm M."/>
            <person name="Cabau C."/>
            <person name="Klopp C."/>
            <person name="Thompson A.W."/>
            <person name="Robinson-Rechavi M."/>
            <person name="Braasch I."/>
            <person name="Lecointre G."/>
            <person name="Bobe J."/>
            <person name="Postlethwait J.H."/>
            <person name="Berthelot C."/>
            <person name="Roest Crollius H."/>
            <person name="Guiguen Y."/>
        </authorList>
    </citation>
    <scope>NUCLEOTIDE SEQUENCE</scope>
    <source>
        <strain evidence="1">NC1722</strain>
    </source>
</reference>
<dbReference type="EMBL" id="JAINUG010000128">
    <property type="protein sequence ID" value="KAJ8394291.1"/>
    <property type="molecule type" value="Genomic_DNA"/>
</dbReference>
<dbReference type="Proteomes" id="UP001221898">
    <property type="component" value="Unassembled WGS sequence"/>
</dbReference>
<name>A0AAD7S1K6_9TELE</name>
<sequence>MMMEAVWDPRDTNKSALCSGFAVRSADHDGVWARRNGEQLGDAAAIFRLMAGVESGAGGERGWSAGLLQPQCPATQAIDSFRVSNQMMGDKSTSRTSVEKRVTGWVMKWSGELTCLQIAVTGAVRCCACQ</sequence>
<accession>A0AAD7S1K6</accession>
<protein>
    <submittedName>
        <fullName evidence="1">Uncharacterized protein</fullName>
    </submittedName>
</protein>
<keyword evidence="2" id="KW-1185">Reference proteome</keyword>
<proteinExistence type="predicted"/>
<organism evidence="1 2">
    <name type="scientific">Aldrovandia affinis</name>
    <dbReference type="NCBI Taxonomy" id="143900"/>
    <lineage>
        <taxon>Eukaryota</taxon>
        <taxon>Metazoa</taxon>
        <taxon>Chordata</taxon>
        <taxon>Craniata</taxon>
        <taxon>Vertebrata</taxon>
        <taxon>Euteleostomi</taxon>
        <taxon>Actinopterygii</taxon>
        <taxon>Neopterygii</taxon>
        <taxon>Teleostei</taxon>
        <taxon>Notacanthiformes</taxon>
        <taxon>Halosauridae</taxon>
        <taxon>Aldrovandia</taxon>
    </lineage>
</organism>
<comment type="caution">
    <text evidence="1">The sequence shown here is derived from an EMBL/GenBank/DDBJ whole genome shotgun (WGS) entry which is preliminary data.</text>
</comment>
<gene>
    <name evidence="1" type="ORF">AAFF_G00048740</name>
</gene>